<reference evidence="1 2" key="1">
    <citation type="journal article" date="2018" name="IMA Fungus">
        <title>IMA Genome-F 9: Draft genome sequence of Annulohypoxylon stygium, Aspergillus mulundensis, Berkeleyomyces basicola (syn. Thielaviopsis basicola), Ceratocystis smalleyi, two Cercospora beticola strains, Coleophoma cylindrospora, Fusarium fracticaudum, Phialophora cf. hyalina, and Morchella septimelata.</title>
        <authorList>
            <person name="Wingfield B.D."/>
            <person name="Bills G.F."/>
            <person name="Dong Y."/>
            <person name="Huang W."/>
            <person name="Nel W.J."/>
            <person name="Swalarsk-Parry B.S."/>
            <person name="Vaghefi N."/>
            <person name="Wilken P.M."/>
            <person name="An Z."/>
            <person name="de Beer Z.W."/>
            <person name="De Vos L."/>
            <person name="Chen L."/>
            <person name="Duong T.A."/>
            <person name="Gao Y."/>
            <person name="Hammerbacher A."/>
            <person name="Kikkert J.R."/>
            <person name="Li Y."/>
            <person name="Li H."/>
            <person name="Li K."/>
            <person name="Li Q."/>
            <person name="Liu X."/>
            <person name="Ma X."/>
            <person name="Naidoo K."/>
            <person name="Pethybridge S.J."/>
            <person name="Sun J."/>
            <person name="Steenkamp E.T."/>
            <person name="van der Nest M.A."/>
            <person name="van Wyk S."/>
            <person name="Wingfield M.J."/>
            <person name="Xiong C."/>
            <person name="Yue Q."/>
            <person name="Zhang X."/>
        </authorList>
    </citation>
    <scope>NUCLEOTIDE SEQUENCE [LARGE SCALE GENOMIC DNA]</scope>
    <source>
        <strain evidence="1 2">BP5796</strain>
    </source>
</reference>
<dbReference type="OrthoDB" id="10391788at2759"/>
<organism evidence="1 2">
    <name type="scientific">Coleophoma crateriformis</name>
    <dbReference type="NCBI Taxonomy" id="565419"/>
    <lineage>
        <taxon>Eukaryota</taxon>
        <taxon>Fungi</taxon>
        <taxon>Dikarya</taxon>
        <taxon>Ascomycota</taxon>
        <taxon>Pezizomycotina</taxon>
        <taxon>Leotiomycetes</taxon>
        <taxon>Helotiales</taxon>
        <taxon>Dermateaceae</taxon>
        <taxon>Coleophoma</taxon>
    </lineage>
</organism>
<dbReference type="Proteomes" id="UP000256328">
    <property type="component" value="Unassembled WGS sequence"/>
</dbReference>
<accession>A0A3D8R7B4</accession>
<evidence type="ECO:0000313" key="1">
    <source>
        <dbReference type="EMBL" id="RDW69945.1"/>
    </source>
</evidence>
<gene>
    <name evidence="1" type="ORF">BP5796_08342</name>
</gene>
<proteinExistence type="predicted"/>
<dbReference type="AlphaFoldDB" id="A0A3D8R7B4"/>
<keyword evidence="2" id="KW-1185">Reference proteome</keyword>
<protein>
    <submittedName>
        <fullName evidence="1">Uncharacterized protein</fullName>
    </submittedName>
</protein>
<comment type="caution">
    <text evidence="1">The sequence shown here is derived from an EMBL/GenBank/DDBJ whole genome shotgun (WGS) entry which is preliminary data.</text>
</comment>
<evidence type="ECO:0000313" key="2">
    <source>
        <dbReference type="Proteomes" id="UP000256328"/>
    </source>
</evidence>
<sequence length="195" mass="21802">MHPLQRTTPILGRKTTHLVLLRTPTANFHASRPFISTDYTPPIQICRLRLSTDEESAAAKLIRQLREQREKRTKIYVAQIKSLYADAISAELLRQKEALKGVEWLVLDSVLMSSPLCPSLFLSARSSKFLVAKLLLGTSELTVSPHTATATAMARWSRLILGPVTLESSHNALVHHLLLFSVLLWLLGGGRRDKC</sequence>
<dbReference type="EMBL" id="PDLN01000012">
    <property type="protein sequence ID" value="RDW69945.1"/>
    <property type="molecule type" value="Genomic_DNA"/>
</dbReference>
<name>A0A3D8R7B4_9HELO</name>